<keyword evidence="3" id="KW-1003">Cell membrane</keyword>
<dbReference type="Gene3D" id="3.80.10.10">
    <property type="entry name" value="Ribonuclease Inhibitor"/>
    <property type="match status" value="5"/>
</dbReference>
<keyword evidence="8" id="KW-1133">Transmembrane helix</keyword>
<dbReference type="AlphaFoldDB" id="A0A124SCU2"/>
<feature type="domain" description="Leucine-rich repeat-containing N-terminal plant-type" evidence="12">
    <location>
        <begin position="29"/>
        <end position="71"/>
    </location>
</feature>
<evidence type="ECO:0000256" key="4">
    <source>
        <dbReference type="ARBA" id="ARBA00022614"/>
    </source>
</evidence>
<organism evidence="14 15">
    <name type="scientific">Cynara cardunculus var. scolymus</name>
    <name type="common">Globe artichoke</name>
    <name type="synonym">Cynara scolymus</name>
    <dbReference type="NCBI Taxonomy" id="59895"/>
    <lineage>
        <taxon>Eukaryota</taxon>
        <taxon>Viridiplantae</taxon>
        <taxon>Streptophyta</taxon>
        <taxon>Embryophyta</taxon>
        <taxon>Tracheophyta</taxon>
        <taxon>Spermatophyta</taxon>
        <taxon>Magnoliopsida</taxon>
        <taxon>eudicotyledons</taxon>
        <taxon>Gunneridae</taxon>
        <taxon>Pentapetalae</taxon>
        <taxon>asterids</taxon>
        <taxon>campanulids</taxon>
        <taxon>Asterales</taxon>
        <taxon>Asteraceae</taxon>
        <taxon>Carduoideae</taxon>
        <taxon>Cardueae</taxon>
        <taxon>Carduinae</taxon>
        <taxon>Cynara</taxon>
    </lineage>
</organism>
<protein>
    <submittedName>
        <fullName evidence="14">Leucine-rich repeat-containing protein</fullName>
    </submittedName>
</protein>
<dbReference type="PANTHER" id="PTHR48061">
    <property type="entry name" value="LEUCINE-RICH REPEAT RECEPTOR PROTEIN KINASE EMS1-LIKE-RELATED"/>
    <property type="match status" value="1"/>
</dbReference>
<comment type="subcellular location">
    <subcellularLocation>
        <location evidence="1">Cell membrane</location>
        <topology evidence="1">Single-pass type I membrane protein</topology>
    </subcellularLocation>
</comment>
<dbReference type="InterPro" id="IPR055414">
    <property type="entry name" value="LRR_R13L4/SHOC2-like"/>
</dbReference>
<reference evidence="14 15" key="1">
    <citation type="journal article" date="2016" name="Sci. Rep.">
        <title>The genome sequence of the outbreeding globe artichoke constructed de novo incorporating a phase-aware low-pass sequencing strategy of F1 progeny.</title>
        <authorList>
            <person name="Scaglione D."/>
            <person name="Reyes-Chin-Wo S."/>
            <person name="Acquadro A."/>
            <person name="Froenicke L."/>
            <person name="Portis E."/>
            <person name="Beitel C."/>
            <person name="Tirone M."/>
            <person name="Mauro R."/>
            <person name="Lo Monaco A."/>
            <person name="Mauromicale G."/>
            <person name="Faccioli P."/>
            <person name="Cattivelli L."/>
            <person name="Rieseberg L."/>
            <person name="Michelmore R."/>
            <person name="Lanteri S."/>
        </authorList>
    </citation>
    <scope>NUCLEOTIDE SEQUENCE [LARGE SCALE GENOMIC DNA]</scope>
    <source>
        <strain evidence="14">2C</strain>
    </source>
</reference>
<keyword evidence="7" id="KW-0677">Repeat</keyword>
<dbReference type="EMBL" id="LEKV01004514">
    <property type="protein sequence ID" value="KVH94852.1"/>
    <property type="molecule type" value="Genomic_DNA"/>
</dbReference>
<evidence type="ECO:0000256" key="8">
    <source>
        <dbReference type="ARBA" id="ARBA00022989"/>
    </source>
</evidence>
<keyword evidence="15" id="KW-1185">Reference proteome</keyword>
<dbReference type="GO" id="GO:0005886">
    <property type="term" value="C:plasma membrane"/>
    <property type="evidence" value="ECO:0007669"/>
    <property type="project" value="UniProtKB-SubCell"/>
</dbReference>
<dbReference type="FunFam" id="3.80.10.10:FF:000213">
    <property type="entry name" value="Tyrosine-sulfated glycopeptide receptor 1"/>
    <property type="match status" value="1"/>
</dbReference>
<feature type="domain" description="Disease resistance R13L4/SHOC-2-like LRR" evidence="13">
    <location>
        <begin position="305"/>
        <end position="526"/>
    </location>
</feature>
<dbReference type="GO" id="GO:0051707">
    <property type="term" value="P:response to other organism"/>
    <property type="evidence" value="ECO:0007669"/>
    <property type="project" value="UniProtKB-ARBA"/>
</dbReference>
<evidence type="ECO:0000256" key="9">
    <source>
        <dbReference type="ARBA" id="ARBA00023136"/>
    </source>
</evidence>
<dbReference type="InterPro" id="IPR001611">
    <property type="entry name" value="Leu-rich_rpt"/>
</dbReference>
<dbReference type="Gramene" id="KVH94852">
    <property type="protein sequence ID" value="KVH94852"/>
    <property type="gene ID" value="Ccrd_003070"/>
</dbReference>
<proteinExistence type="inferred from homology"/>
<dbReference type="InterPro" id="IPR032675">
    <property type="entry name" value="LRR_dom_sf"/>
</dbReference>
<dbReference type="OMA" id="GAMMINE"/>
<evidence type="ECO:0000256" key="2">
    <source>
        <dbReference type="ARBA" id="ARBA00009592"/>
    </source>
</evidence>
<dbReference type="Pfam" id="PF00560">
    <property type="entry name" value="LRR_1"/>
    <property type="match status" value="6"/>
</dbReference>
<dbReference type="GO" id="GO:0006952">
    <property type="term" value="P:defense response"/>
    <property type="evidence" value="ECO:0007669"/>
    <property type="project" value="UniProtKB-ARBA"/>
</dbReference>
<feature type="chain" id="PRO_5007176158" evidence="11">
    <location>
        <begin position="27"/>
        <end position="768"/>
    </location>
</feature>
<keyword evidence="9" id="KW-0472">Membrane</keyword>
<evidence type="ECO:0000256" key="7">
    <source>
        <dbReference type="ARBA" id="ARBA00022737"/>
    </source>
</evidence>
<evidence type="ECO:0000313" key="14">
    <source>
        <dbReference type="EMBL" id="KVH94852.1"/>
    </source>
</evidence>
<evidence type="ECO:0000256" key="10">
    <source>
        <dbReference type="ARBA" id="ARBA00023180"/>
    </source>
</evidence>
<dbReference type="PRINTS" id="PR00019">
    <property type="entry name" value="LEURICHRPT"/>
</dbReference>
<dbReference type="InterPro" id="IPR046956">
    <property type="entry name" value="RLP23-like"/>
</dbReference>
<dbReference type="Proteomes" id="UP000243975">
    <property type="component" value="Unassembled WGS sequence"/>
</dbReference>
<evidence type="ECO:0000256" key="11">
    <source>
        <dbReference type="SAM" id="SignalP"/>
    </source>
</evidence>
<sequence>MEFKVSSWLLLVSFCSFFFGLHPISGQCLNDQKSLLLALKNDLKFDSSLSTKLVGWNQSADCCHWGGVACDKAGHVTGIDISNESVSGGIDGSSALFGLRFLRSLNLAYNSFHSAQLPSGFGKLTLMSYLNLSNANFQGQIPGDFPLMKRLVTLDISSSPYYTLALENPDLKMLIQSLTGLRELYLDNINITTHGYHWAELISSSLPNLQVLSLKGCGLSGPLDSSLANLKYLSVIILDENTFSSDVPESFANLQNLTVLSLQACNLSGSLPKKIFQVPSLKTIDLSSNVVLNGPLPEFPENGSLQNLVLSYTVVGGTLPDSIGSLRMLSRIELRGCKFSGPLPKSMQNLTRLVYLDLSVNQFNGPIPSFQLSKNLVSVNFYQNNLTGGIPSHWEGLNRLQFLNLGYNSLSGNLPESLLTLTSLEDLELPNNRLSGQISKLTDVSSFRLRDLDLSGNKFEGPIPGFIFKLPRLSTLALATNNFAGSVDLDMFGKLEELYALDLSFNDLVVSVNANRSTFSSLSKLNSLMLASCKMQQLPDLQNQSRLMMLDLSDNQLSGEIPNSIWKVGNGYLRFLNLSHNKFSSLQKPYTFPFLLDVLDLHSNHLTGDIPIPPRRVYHLDYSSNNFGSSIPANFGNVLTSTLYFSISNSKVVGVIPESISNASSLHVLDLSQNALRGPIPSSIGNFKVLESLDLSVNMLNGSIPEQLANLTSLSFLNLSYNHLSGKIPQGSVFQALTELSFEGNRGLCGPPLKKSCDNKQMSPQVEY</sequence>
<dbReference type="PANTHER" id="PTHR48061:SF2">
    <property type="entry name" value="RECEPTOR LIKE PROTEIN 30-LIKE"/>
    <property type="match status" value="1"/>
</dbReference>
<keyword evidence="4" id="KW-0433">Leucine-rich repeat</keyword>
<dbReference type="InterPro" id="IPR013210">
    <property type="entry name" value="LRR_N_plant-typ"/>
</dbReference>
<evidence type="ECO:0000259" key="12">
    <source>
        <dbReference type="Pfam" id="PF08263"/>
    </source>
</evidence>
<dbReference type="SMART" id="SM00369">
    <property type="entry name" value="LRR_TYP"/>
    <property type="match status" value="6"/>
</dbReference>
<evidence type="ECO:0000256" key="3">
    <source>
        <dbReference type="ARBA" id="ARBA00022475"/>
    </source>
</evidence>
<dbReference type="InterPro" id="IPR003591">
    <property type="entry name" value="Leu-rich_rpt_typical-subtyp"/>
</dbReference>
<comment type="caution">
    <text evidence="14">The sequence shown here is derived from an EMBL/GenBank/DDBJ whole genome shotgun (WGS) entry which is preliminary data.</text>
</comment>
<evidence type="ECO:0000259" key="13">
    <source>
        <dbReference type="Pfam" id="PF23598"/>
    </source>
</evidence>
<dbReference type="Pfam" id="PF08263">
    <property type="entry name" value="LRRNT_2"/>
    <property type="match status" value="1"/>
</dbReference>
<feature type="signal peptide" evidence="11">
    <location>
        <begin position="1"/>
        <end position="26"/>
    </location>
</feature>
<dbReference type="Pfam" id="PF23598">
    <property type="entry name" value="LRR_14"/>
    <property type="match status" value="1"/>
</dbReference>
<keyword evidence="10" id="KW-0325">Glycoprotein</keyword>
<dbReference type="OrthoDB" id="1394818at2759"/>
<keyword evidence="6 11" id="KW-0732">Signal</keyword>
<evidence type="ECO:0000256" key="5">
    <source>
        <dbReference type="ARBA" id="ARBA00022692"/>
    </source>
</evidence>
<evidence type="ECO:0000313" key="15">
    <source>
        <dbReference type="Proteomes" id="UP000243975"/>
    </source>
</evidence>
<evidence type="ECO:0000256" key="1">
    <source>
        <dbReference type="ARBA" id="ARBA00004251"/>
    </source>
</evidence>
<gene>
    <name evidence="14" type="ORF">Ccrd_003070</name>
</gene>
<name>A0A124SCU2_CYNCS</name>
<dbReference type="SUPFAM" id="SSF52058">
    <property type="entry name" value="L domain-like"/>
    <property type="match status" value="2"/>
</dbReference>
<accession>A0A124SCU2</accession>
<keyword evidence="5" id="KW-0812">Transmembrane</keyword>
<comment type="similarity">
    <text evidence="2">Belongs to the RLP family.</text>
</comment>
<evidence type="ECO:0000256" key="6">
    <source>
        <dbReference type="ARBA" id="ARBA00022729"/>
    </source>
</evidence>
<dbReference type="SUPFAM" id="SSF52047">
    <property type="entry name" value="RNI-like"/>
    <property type="match status" value="1"/>
</dbReference>
<dbReference type="STRING" id="59895.A0A124SCU2"/>